<evidence type="ECO:0000313" key="2">
    <source>
        <dbReference type="Proteomes" id="UP000005451"/>
    </source>
</evidence>
<name>B6W678_9FIRM</name>
<organism evidence="1 2">
    <name type="scientific">Anaerococcus hydrogenalis DSM 7454</name>
    <dbReference type="NCBI Taxonomy" id="561177"/>
    <lineage>
        <taxon>Bacteria</taxon>
        <taxon>Bacillati</taxon>
        <taxon>Bacillota</taxon>
        <taxon>Tissierellia</taxon>
        <taxon>Tissierellales</taxon>
        <taxon>Peptoniphilaceae</taxon>
        <taxon>Anaerococcus</taxon>
    </lineage>
</organism>
<dbReference type="RefSeq" id="WP_004812181.1">
    <property type="nucleotide sequence ID" value="NZ_ABXA01000002.1"/>
</dbReference>
<accession>B6W678</accession>
<dbReference type="eggNOG" id="COG0641">
    <property type="taxonomic scope" value="Bacteria"/>
</dbReference>
<dbReference type="EMBL" id="ABXA01000002">
    <property type="protein sequence ID" value="EEB37026.1"/>
    <property type="molecule type" value="Genomic_DNA"/>
</dbReference>
<dbReference type="Proteomes" id="UP000005451">
    <property type="component" value="Unassembled WGS sequence"/>
</dbReference>
<proteinExistence type="predicted"/>
<comment type="caution">
    <text evidence="1">The sequence shown here is derived from an EMBL/GenBank/DDBJ whole genome shotgun (WGS) entry which is preliminary data.</text>
</comment>
<reference evidence="1 2" key="1">
    <citation type="submission" date="2008-09" db="EMBL/GenBank/DDBJ databases">
        <authorList>
            <person name="Fulton L."/>
            <person name="Clifton S."/>
            <person name="Fulton B."/>
            <person name="Xu J."/>
            <person name="Minx P."/>
            <person name="Pepin K.H."/>
            <person name="Johnson M."/>
            <person name="Thiruvilangam P."/>
            <person name="Bhonagiri V."/>
            <person name="Nash W.E."/>
            <person name="Mardis E.R."/>
            <person name="Wilson R.K."/>
        </authorList>
    </citation>
    <scope>NUCLEOTIDE SEQUENCE [LARGE SCALE GENOMIC DNA]</scope>
    <source>
        <strain evidence="1 2">DSM 7454</strain>
    </source>
</reference>
<protein>
    <submittedName>
        <fullName evidence="1">Uncharacterized protein</fullName>
    </submittedName>
</protein>
<dbReference type="AlphaFoldDB" id="B6W678"/>
<evidence type="ECO:0000313" key="1">
    <source>
        <dbReference type="EMBL" id="EEB37026.1"/>
    </source>
</evidence>
<sequence length="66" mass="7873">MDLITLEKEKLENKYKELCKEEYPGRLGKTFKTKYNFYYYDSDTGGKGEYRTGNRVRALKTLRASY</sequence>
<gene>
    <name evidence="1" type="ORF">ANHYDRO_00058</name>
</gene>
<dbReference type="STRING" id="561177.ANHYDRO_00058"/>
<reference evidence="1 2" key="2">
    <citation type="submission" date="2008-10" db="EMBL/GenBank/DDBJ databases">
        <title>Draft genome sequence of Anaerococcus hydrogenalis (DSM 7454).</title>
        <authorList>
            <person name="Sudarsanam P."/>
            <person name="Ley R."/>
            <person name="Guruge J."/>
            <person name="Turnbaugh P.J."/>
            <person name="Mahowald M."/>
            <person name="Liep D."/>
            <person name="Gordon J."/>
        </authorList>
    </citation>
    <scope>NUCLEOTIDE SEQUENCE [LARGE SCALE GENOMIC DNA]</scope>
    <source>
        <strain evidence="1 2">DSM 7454</strain>
    </source>
</reference>